<gene>
    <name evidence="1" type="ORF">ACFOUR_11875</name>
</gene>
<reference evidence="1 2" key="1">
    <citation type="journal article" date="2019" name="Int. J. Syst. Evol. Microbiol.">
        <title>The Global Catalogue of Microorganisms (GCM) 10K type strain sequencing project: providing services to taxonomists for standard genome sequencing and annotation.</title>
        <authorList>
            <consortium name="The Broad Institute Genomics Platform"/>
            <consortium name="The Broad Institute Genome Sequencing Center for Infectious Disease"/>
            <person name="Wu L."/>
            <person name="Ma J."/>
        </authorList>
    </citation>
    <scope>NUCLEOTIDE SEQUENCE [LARGE SCALE GENOMIC DNA]</scope>
    <source>
        <strain evidence="1 2">IBRC-M 10256</strain>
    </source>
</reference>
<keyword evidence="2" id="KW-1185">Reference proteome</keyword>
<dbReference type="EMBL" id="JBHSAQ010000010">
    <property type="protein sequence ID" value="MFC3959062.1"/>
    <property type="molecule type" value="Genomic_DNA"/>
</dbReference>
<dbReference type="Pfam" id="PF24033">
    <property type="entry name" value="DUF7342"/>
    <property type="match status" value="1"/>
</dbReference>
<accession>A0ABD5NPR6</accession>
<name>A0ABD5NPR6_9EURY</name>
<proteinExistence type="predicted"/>
<protein>
    <recommendedName>
        <fullName evidence="3">HTH domain protein</fullName>
    </recommendedName>
</protein>
<evidence type="ECO:0008006" key="3">
    <source>
        <dbReference type="Google" id="ProtNLM"/>
    </source>
</evidence>
<dbReference type="Proteomes" id="UP001595846">
    <property type="component" value="Unassembled WGS sequence"/>
</dbReference>
<dbReference type="InterPro" id="IPR055766">
    <property type="entry name" value="DUF7342"/>
</dbReference>
<dbReference type="GeneID" id="73902671"/>
<organism evidence="1 2">
    <name type="scientific">Halovivax cerinus</name>
    <dbReference type="NCBI Taxonomy" id="1487865"/>
    <lineage>
        <taxon>Archaea</taxon>
        <taxon>Methanobacteriati</taxon>
        <taxon>Methanobacteriota</taxon>
        <taxon>Stenosarchaea group</taxon>
        <taxon>Halobacteria</taxon>
        <taxon>Halobacteriales</taxon>
        <taxon>Natrialbaceae</taxon>
        <taxon>Halovivax</taxon>
    </lineage>
</organism>
<evidence type="ECO:0000313" key="1">
    <source>
        <dbReference type="EMBL" id="MFC3959062.1"/>
    </source>
</evidence>
<dbReference type="AlphaFoldDB" id="A0ABD5NPR6"/>
<comment type="caution">
    <text evidence="1">The sequence shown here is derived from an EMBL/GenBank/DDBJ whole genome shotgun (WGS) entry which is preliminary data.</text>
</comment>
<dbReference type="RefSeq" id="WP_256533540.1">
    <property type="nucleotide sequence ID" value="NZ_CP101824.1"/>
</dbReference>
<evidence type="ECO:0000313" key="2">
    <source>
        <dbReference type="Proteomes" id="UP001595846"/>
    </source>
</evidence>
<sequence length="183" mass="20948">MSESSRDGVRSWSETDSARERIRSIAETLREPRSVNWISDQAEAAWGTTKEELESLVEQGRIRRVAVGDATRYEPDYTTLLFEEIRALIGDNSREALRDELAAITEEVETWRETYGVETWEELERSLADDDLSSEDLRERRDVIGFWRENEADRQLIKHALSLYSDVESARETMADAADGAAS</sequence>